<proteinExistence type="predicted"/>
<dbReference type="AlphaFoldDB" id="A0A845B0S2"/>
<evidence type="ECO:0000313" key="2">
    <source>
        <dbReference type="Proteomes" id="UP000431922"/>
    </source>
</evidence>
<reference evidence="1 2" key="1">
    <citation type="submission" date="2019-12" db="EMBL/GenBank/DDBJ databases">
        <title>Genomic-based taxomic classification of the family Erythrobacteraceae.</title>
        <authorList>
            <person name="Xu L."/>
        </authorList>
    </citation>
    <scope>NUCLEOTIDE SEQUENCE [LARGE SCALE GENOMIC DNA]</scope>
    <source>
        <strain evidence="1 2">KCTC 42453</strain>
    </source>
</reference>
<comment type="caution">
    <text evidence="1">The sequence shown here is derived from an EMBL/GenBank/DDBJ whole genome shotgun (WGS) entry which is preliminary data.</text>
</comment>
<accession>A0A845B0S2</accession>
<protein>
    <submittedName>
        <fullName evidence="1">Uncharacterized protein</fullName>
    </submittedName>
</protein>
<organism evidence="1 2">
    <name type="scientific">Allopontixanthobacter sediminis</name>
    <dbReference type="NCBI Taxonomy" id="1689985"/>
    <lineage>
        <taxon>Bacteria</taxon>
        <taxon>Pseudomonadati</taxon>
        <taxon>Pseudomonadota</taxon>
        <taxon>Alphaproteobacteria</taxon>
        <taxon>Sphingomonadales</taxon>
        <taxon>Erythrobacteraceae</taxon>
        <taxon>Allopontixanthobacter</taxon>
    </lineage>
</organism>
<gene>
    <name evidence="1" type="ORF">GRI65_02240</name>
</gene>
<dbReference type="Proteomes" id="UP000431922">
    <property type="component" value="Unassembled WGS sequence"/>
</dbReference>
<evidence type="ECO:0000313" key="1">
    <source>
        <dbReference type="EMBL" id="MXP43272.1"/>
    </source>
</evidence>
<name>A0A845B0S2_9SPHN</name>
<dbReference type="EMBL" id="WTYL01000001">
    <property type="protein sequence ID" value="MXP43272.1"/>
    <property type="molecule type" value="Genomic_DNA"/>
</dbReference>
<keyword evidence="2" id="KW-1185">Reference proteome</keyword>
<sequence length="141" mass="16195">MLSVMRFLQDQPVLKVEMNARDALFVSQIVTRNGVLTIGAPTSPFLTNAMMYTFDRAMAEFYHVNELVFTRFVSSRTYGKLDEAFAVIGVAANEFPHAKLAINRSKRVIYPEDFIEKLEDLSSLLRRKFRLEGRGKGRSRR</sequence>